<dbReference type="GO" id="GO:0030687">
    <property type="term" value="C:preribosome, large subunit precursor"/>
    <property type="evidence" value="ECO:0007669"/>
    <property type="project" value="TreeGrafter"/>
</dbReference>
<proteinExistence type="predicted"/>
<feature type="compositionally biased region" description="Low complexity" evidence="1">
    <location>
        <begin position="561"/>
        <end position="580"/>
    </location>
</feature>
<sequence>MSLGRAVPWASWDEWRKVGLWLLADEPQEVQRGLDRVAAWRTRGRVPLGVDSTACFVEAQQRDRAVAGANPAGMPLPPGVGASESELRLQYALAVVRMVNGIADSSQRGRVAASVASLSAAAGLPRILVDLRHESTHNELPSLAALRLAARQGLGWLQSNYWQGQSNQLHDSLGRIQGMTRQYLQLHQAAAAKVAASAVATADSEDESGEEEEAGRLAAASAAATLSSGRRAAKRQAPAAAPTSSGGGGGSAAAAGASYLAVEARKQRKLLLAELRSAVPRPAAHLLADALLAATAGLAAPAAETGGMAEQQDSHATPAEAASSGNGSGPGEPVVAERGLAAAMGHLCHHWPQLPPLLLQGAVRQLVQAAAAEEVAANSPAAEGPVPTSSITCALAWLRRLLPPPAATAASQQPGTPAGGSLVSAACGGWHPSSPLLRQLLAMALPAQAVTAIAAACRALQQPAGSTAVKGYGTGGTSEALRQAVSLLSSAAKSSAGQGAADLAAACNLASLDLTPAGTSPPGAASSVAGSTALAQLAAAACSQQALLQRLQLQQQQAATGSAASGSKRPAPAAAAASSGARKRWRRSGGWRPCALGMLPCAADPNGRLPPLDAPAAPHLPLCFLQQQAAASDAADAAAARSADMRERARACSQQRAGLLVEERAMLAAAATALDGSAPWPASDRFAAASASDGDDGGAVRSGGSVPVFAMPAACSPLL</sequence>
<dbReference type="Proteomes" id="UP001055712">
    <property type="component" value="Unassembled WGS sequence"/>
</dbReference>
<dbReference type="GO" id="GO:0090730">
    <property type="term" value="C:Las1 complex"/>
    <property type="evidence" value="ECO:0007669"/>
    <property type="project" value="InterPro"/>
</dbReference>
<protein>
    <submittedName>
        <fullName evidence="2">Uncharacterized protein</fullName>
    </submittedName>
</protein>
<accession>A0A9D4YWB0</accession>
<feature type="region of interest" description="Disordered" evidence="1">
    <location>
        <begin position="561"/>
        <end position="584"/>
    </location>
</feature>
<feature type="compositionally biased region" description="Low complexity" evidence="1">
    <location>
        <begin position="227"/>
        <end position="244"/>
    </location>
</feature>
<dbReference type="PANTHER" id="PTHR15002:SF0">
    <property type="entry name" value="RIBOSOMAL BIOGENESIS PROTEIN LAS1L"/>
    <property type="match status" value="1"/>
</dbReference>
<dbReference type="OrthoDB" id="10263222at2759"/>
<dbReference type="EMBL" id="SIDB01000008">
    <property type="protein sequence ID" value="KAI3429534.1"/>
    <property type="molecule type" value="Genomic_DNA"/>
</dbReference>
<dbReference type="AlphaFoldDB" id="A0A9D4YWB0"/>
<dbReference type="InterPro" id="IPR007174">
    <property type="entry name" value="Las1"/>
</dbReference>
<dbReference type="PANTHER" id="PTHR15002">
    <property type="entry name" value="RIBOSOMAL BIOGENESIS PROTEIN LAS1L"/>
    <property type="match status" value="1"/>
</dbReference>
<dbReference type="GO" id="GO:0000460">
    <property type="term" value="P:maturation of 5.8S rRNA"/>
    <property type="evidence" value="ECO:0007669"/>
    <property type="project" value="TreeGrafter"/>
</dbReference>
<dbReference type="GO" id="GO:0004519">
    <property type="term" value="F:endonuclease activity"/>
    <property type="evidence" value="ECO:0007669"/>
    <property type="project" value="InterPro"/>
</dbReference>
<feature type="region of interest" description="Disordered" evidence="1">
    <location>
        <begin position="303"/>
        <end position="334"/>
    </location>
</feature>
<feature type="region of interest" description="Disordered" evidence="1">
    <location>
        <begin position="227"/>
        <end position="252"/>
    </location>
</feature>
<reference evidence="2" key="1">
    <citation type="journal article" date="2019" name="Plant J.">
        <title>Chlorella vulgaris genome assembly and annotation reveals the molecular basis for metabolic acclimation to high light conditions.</title>
        <authorList>
            <person name="Cecchin M."/>
            <person name="Marcolungo L."/>
            <person name="Rossato M."/>
            <person name="Girolomoni L."/>
            <person name="Cosentino E."/>
            <person name="Cuine S."/>
            <person name="Li-Beisson Y."/>
            <person name="Delledonne M."/>
            <person name="Ballottari M."/>
        </authorList>
    </citation>
    <scope>NUCLEOTIDE SEQUENCE</scope>
    <source>
        <strain evidence="2">211/11P</strain>
    </source>
</reference>
<name>A0A9D4YWB0_CHLVU</name>
<organism evidence="2 3">
    <name type="scientific">Chlorella vulgaris</name>
    <name type="common">Green alga</name>
    <dbReference type="NCBI Taxonomy" id="3077"/>
    <lineage>
        <taxon>Eukaryota</taxon>
        <taxon>Viridiplantae</taxon>
        <taxon>Chlorophyta</taxon>
        <taxon>core chlorophytes</taxon>
        <taxon>Trebouxiophyceae</taxon>
        <taxon>Chlorellales</taxon>
        <taxon>Chlorellaceae</taxon>
        <taxon>Chlorella clade</taxon>
        <taxon>Chlorella</taxon>
    </lineage>
</organism>
<comment type="caution">
    <text evidence="2">The sequence shown here is derived from an EMBL/GenBank/DDBJ whole genome shotgun (WGS) entry which is preliminary data.</text>
</comment>
<gene>
    <name evidence="2" type="ORF">D9Q98_005622</name>
</gene>
<evidence type="ECO:0000256" key="1">
    <source>
        <dbReference type="SAM" id="MobiDB-lite"/>
    </source>
</evidence>
<evidence type="ECO:0000313" key="3">
    <source>
        <dbReference type="Proteomes" id="UP001055712"/>
    </source>
</evidence>
<keyword evidence="3" id="KW-1185">Reference proteome</keyword>
<reference evidence="2" key="2">
    <citation type="submission" date="2020-11" db="EMBL/GenBank/DDBJ databases">
        <authorList>
            <person name="Cecchin M."/>
            <person name="Marcolungo L."/>
            <person name="Rossato M."/>
            <person name="Girolomoni L."/>
            <person name="Cosentino E."/>
            <person name="Cuine S."/>
            <person name="Li-Beisson Y."/>
            <person name="Delledonne M."/>
            <person name="Ballottari M."/>
        </authorList>
    </citation>
    <scope>NUCLEOTIDE SEQUENCE</scope>
    <source>
        <strain evidence="2">211/11P</strain>
        <tissue evidence="2">Whole cell</tissue>
    </source>
</reference>
<evidence type="ECO:0000313" key="2">
    <source>
        <dbReference type="EMBL" id="KAI3429534.1"/>
    </source>
</evidence>
<dbReference type="GO" id="GO:0000470">
    <property type="term" value="P:maturation of LSU-rRNA"/>
    <property type="evidence" value="ECO:0007669"/>
    <property type="project" value="TreeGrafter"/>
</dbReference>
<dbReference type="Pfam" id="PF04031">
    <property type="entry name" value="Las1"/>
    <property type="match status" value="1"/>
</dbReference>
<feature type="region of interest" description="Disordered" evidence="1">
    <location>
        <begin position="202"/>
        <end position="221"/>
    </location>
</feature>
<feature type="compositionally biased region" description="Acidic residues" evidence="1">
    <location>
        <begin position="203"/>
        <end position="213"/>
    </location>
</feature>